<dbReference type="Proteomes" id="UP000235925">
    <property type="component" value="Unassembled WGS sequence"/>
</dbReference>
<organism evidence="3 4">
    <name type="scientific">Stutzerimonas stutzeri</name>
    <name type="common">Pseudomonas stutzeri</name>
    <dbReference type="NCBI Taxonomy" id="316"/>
    <lineage>
        <taxon>Bacteria</taxon>
        <taxon>Pseudomonadati</taxon>
        <taxon>Pseudomonadota</taxon>
        <taxon>Gammaproteobacteria</taxon>
        <taxon>Pseudomonadales</taxon>
        <taxon>Pseudomonadaceae</taxon>
        <taxon>Stutzerimonas</taxon>
    </lineage>
</organism>
<evidence type="ECO:0000313" key="4">
    <source>
        <dbReference type="Proteomes" id="UP000235925"/>
    </source>
</evidence>
<protein>
    <recommendedName>
        <fullName evidence="5">Bacteriophage tail tape measure N-terminal domain-containing protein</fullName>
    </recommendedName>
</protein>
<dbReference type="PANTHER" id="PTHR38812">
    <property type="entry name" value="MU-LIKE PROPHAGE FLUMU PROTEIN GP42"/>
    <property type="match status" value="1"/>
</dbReference>
<feature type="coiled-coil region" evidence="1">
    <location>
        <begin position="30"/>
        <end position="118"/>
    </location>
</feature>
<evidence type="ECO:0000313" key="3">
    <source>
        <dbReference type="EMBL" id="PNF79639.1"/>
    </source>
</evidence>
<proteinExistence type="predicted"/>
<feature type="compositionally biased region" description="Basic and acidic residues" evidence="2">
    <location>
        <begin position="175"/>
        <end position="184"/>
    </location>
</feature>
<comment type="caution">
    <text evidence="3">The sequence shown here is derived from an EMBL/GenBank/DDBJ whole genome shotgun (WGS) entry which is preliminary data.</text>
</comment>
<feature type="region of interest" description="Disordered" evidence="2">
    <location>
        <begin position="165"/>
        <end position="185"/>
    </location>
</feature>
<dbReference type="EMBL" id="POUN01000004">
    <property type="protein sequence ID" value="PNF79639.1"/>
    <property type="molecule type" value="Genomic_DNA"/>
</dbReference>
<accession>A0A2N8RZ38</accession>
<dbReference type="OrthoDB" id="6745079at2"/>
<evidence type="ECO:0000256" key="2">
    <source>
        <dbReference type="SAM" id="MobiDB-lite"/>
    </source>
</evidence>
<dbReference type="AlphaFoldDB" id="A0A2N8RZ38"/>
<dbReference type="PANTHER" id="PTHR38812:SF2">
    <property type="entry name" value="MU-LIKE PROPHAGE FLUMU PROTEIN GP42"/>
    <property type="match status" value="1"/>
</dbReference>
<name>A0A2N8RZ38_STUST</name>
<gene>
    <name evidence="3" type="ORF">CXK92_13400</name>
</gene>
<sequence length="1057" mass="113372">MVGIKDRLIQFVLRGKDELSPAAKQSAEAISEVRDEATELGKALDSAKDARGLVKVIEDTRRAMSQAEQGLIDTEQRVSDLRDALNQNPEAAGLQQSLKDAEREASRTRRTLVSLTGALTDQEAAAKAAGIDTNKLADEETRLAAEVDGAKKALAANAEELKALQREQAAASRSTAEHTSRVDAARSTLSDGAKRVLAFAAAYISLNAAFNLVRGGLNLVRDGIRAVIADGSDNEQALAQLEAALASTGNAAGLTAQQLLDMAADFKRSSMLTTEEILAGQTRLLSYTDIVASEFPAAMQIVIDQQQRLGISVEQSAEIVGRALQSPSEAIATLGRQGFKFEDGQKRLLKQLEATGRKAEAQAIIMDMLTEAYGGAAAAARMNTFAGLLKTVGDQFGDFAGRVAESGAFEYVRGKLQQLADHLDEMANDGRLDRLAQSLSDAFVNGAEAVSKYVERLATVDFEGLAARAASMAAQIGPAIEQAVAAGQYATATLTTVWNTFAGTVNSAAAALVLAVQQTVGRMALAVGQLAEMVGSDDLRAKADSLYTFLGELSMGYAQQAKTDFGQVAGAWDFLNEKVQQKATEQAQVVKQAADDQFQHVVQRVTDMNSALAQIDAAEGAAQFRQLGEELFAAYQRGDLSQQQFASTTAIVQRRLRELGGAANTATDELDNLKSIMGGISRAANEVDFNRLRSALRKAYGDGKITAEEFAKAQEALNQRIAEVKPATEKAVKGLADQRKAMGEATEAARRSLGSVGEGAEQAASGMNFFEEVLNRSRMPLAELSAAALDAFDALQGIKKADTGIDTSSLDKTAESLQKAKDRALELQGALDLEGSRASGFGRWMMETFVRSEQVKVSYLEQKRALQSLMQSYESGTMSTEAFARSAASARRNLDLLDESDLSGLESAIEAANQKMRQMGDSTRSTLDGLRMELLQLKGTEEEIEKARYASRRRDLQAQQAEARQSGDGSAVANLQAALRTLDEIERESSRKRMQDAQQKAAEQVTKAAPVPVQPQQPPKIIRLETTRGQSVEVGLQSDTDETRLLGILESAGLRSR</sequence>
<keyword evidence="1" id="KW-0175">Coiled coil</keyword>
<evidence type="ECO:0000256" key="1">
    <source>
        <dbReference type="SAM" id="Coils"/>
    </source>
</evidence>
<reference evidence="3 4" key="1">
    <citation type="submission" date="2018-01" db="EMBL/GenBank/DDBJ databases">
        <title>Denitrification phenotypes of diverse strains of Pseudomonas stutzeri.</title>
        <authorList>
            <person name="Milligan D.A."/>
            <person name="Bergaust L."/>
            <person name="Bakken L.R."/>
            <person name="Frostegard A."/>
        </authorList>
    </citation>
    <scope>NUCLEOTIDE SEQUENCE [LARGE SCALE GENOMIC DNA]</scope>
    <source>
        <strain evidence="3 4">KC</strain>
    </source>
</reference>
<evidence type="ECO:0008006" key="5">
    <source>
        <dbReference type="Google" id="ProtNLM"/>
    </source>
</evidence>
<dbReference type="InterPro" id="IPR053058">
    <property type="entry name" value="Mulikevirus_tape_measure"/>
</dbReference>
<dbReference type="RefSeq" id="WP_102825529.1">
    <property type="nucleotide sequence ID" value="NZ_CP139348.1"/>
</dbReference>